<dbReference type="SUPFAM" id="SSF140500">
    <property type="entry name" value="BAS1536-like"/>
    <property type="match status" value="1"/>
</dbReference>
<keyword evidence="2" id="KW-1185">Reference proteome</keyword>
<dbReference type="Proteomes" id="UP000204391">
    <property type="component" value="Chromosome"/>
</dbReference>
<dbReference type="PANTHER" id="PTHR41263:SF1">
    <property type="entry name" value="ASPARTYL-PHOSPHATE PHOSPHATASE YISI"/>
    <property type="match status" value="1"/>
</dbReference>
<dbReference type="InterPro" id="IPR036638">
    <property type="entry name" value="HLH_DNA-bd_sf"/>
</dbReference>
<dbReference type="EMBL" id="CP022437">
    <property type="protein sequence ID" value="ASN07401.1"/>
    <property type="molecule type" value="Genomic_DNA"/>
</dbReference>
<evidence type="ECO:0000313" key="1">
    <source>
        <dbReference type="EMBL" id="ASN07401.1"/>
    </source>
</evidence>
<dbReference type="InterPro" id="IPR037208">
    <property type="entry name" value="Spo0E-like_sf"/>
</dbReference>
<dbReference type="GO" id="GO:0046983">
    <property type="term" value="F:protein dimerization activity"/>
    <property type="evidence" value="ECO:0007669"/>
    <property type="project" value="InterPro"/>
</dbReference>
<gene>
    <name evidence="1" type="ORF">CFK40_13585</name>
</gene>
<evidence type="ECO:0000313" key="2">
    <source>
        <dbReference type="Proteomes" id="UP000204391"/>
    </source>
</evidence>
<dbReference type="InterPro" id="IPR053028">
    <property type="entry name" value="Spo0E-like_phosphatase"/>
</dbReference>
<name>A0A221MID5_9BACI</name>
<dbReference type="OrthoDB" id="2973153at2"/>
<dbReference type="GO" id="GO:0043937">
    <property type="term" value="P:regulation of sporulation"/>
    <property type="evidence" value="ECO:0007669"/>
    <property type="project" value="InterPro"/>
</dbReference>
<protein>
    <submittedName>
        <fullName evidence="1">Spo0E family sporulation regulatory protein-aspartic acid phosphatase</fullName>
    </submittedName>
</protein>
<organism evidence="1 2">
    <name type="scientific">Virgibacillus necropolis</name>
    <dbReference type="NCBI Taxonomy" id="163877"/>
    <lineage>
        <taxon>Bacteria</taxon>
        <taxon>Bacillati</taxon>
        <taxon>Bacillota</taxon>
        <taxon>Bacilli</taxon>
        <taxon>Bacillales</taxon>
        <taxon>Bacillaceae</taxon>
        <taxon>Virgibacillus</taxon>
    </lineage>
</organism>
<sequence>MQSINTKRQEMIHLAMNKGFTNKETVKCSKELDSLLDLHMKVKTTTPLYSSSSIG</sequence>
<dbReference type="AlphaFoldDB" id="A0A221MID5"/>
<dbReference type="Gene3D" id="4.10.280.10">
    <property type="entry name" value="Helix-loop-helix DNA-binding domain"/>
    <property type="match status" value="1"/>
</dbReference>
<reference evidence="1 2" key="1">
    <citation type="journal article" date="2003" name="Int. J. Syst. Evol. Microbiol.">
        <title>Virgibacillus carmonensis sp. nov., Virgibacillus necropolis sp. nov. and Virgibacillus picturae sp. nov., three novel species isolated from deteriorated mural paintings, transfer of the species of the genus salibacillus to Virgibacillus, as Virgibacillus marismortui comb. nov. and Virgibacillus salexigens comb. nov., and emended description of the genus Virgibacillus.</title>
        <authorList>
            <person name="Heyrman J."/>
            <person name="Logan N.A."/>
            <person name="Busse H.J."/>
            <person name="Balcaen A."/>
            <person name="Lebbe L."/>
            <person name="Rodriguez-Diaz M."/>
            <person name="Swings J."/>
            <person name="De Vos P."/>
        </authorList>
    </citation>
    <scope>NUCLEOTIDE SEQUENCE [LARGE SCALE GENOMIC DNA]</scope>
    <source>
        <strain evidence="1 2">LMG 19488</strain>
    </source>
</reference>
<dbReference type="InterPro" id="IPR018540">
    <property type="entry name" value="Spo0E-like"/>
</dbReference>
<dbReference type="Pfam" id="PF09388">
    <property type="entry name" value="SpoOE-like"/>
    <property type="match status" value="1"/>
</dbReference>
<accession>A0A221MID5</accession>
<proteinExistence type="predicted"/>
<dbReference type="PANTHER" id="PTHR41263">
    <property type="entry name" value="ASPARTYL-PHOSPHATE PHOSPHATASE YISI"/>
    <property type="match status" value="1"/>
</dbReference>
<dbReference type="KEGG" id="vne:CFK40_13585"/>